<organism evidence="2 3">
    <name type="scientific">Flavimaribacter sediminis</name>
    <dbReference type="NCBI Taxonomy" id="2865987"/>
    <lineage>
        <taxon>Bacteria</taxon>
        <taxon>Pseudomonadati</taxon>
        <taxon>Pseudomonadota</taxon>
        <taxon>Alphaproteobacteria</taxon>
        <taxon>Hyphomicrobiales</taxon>
        <taxon>Rhizobiaceae</taxon>
        <taxon>Flavimaribacter</taxon>
    </lineage>
</organism>
<evidence type="ECO:0000256" key="1">
    <source>
        <dbReference type="SAM" id="MobiDB-lite"/>
    </source>
</evidence>
<sequence>MTIILTDDQLTMLHAETARLTEEAERLLTAAETSDDPDDWDAWKEADGIAAGHTLAIQSMTDGSDKLLTAMKGHAEHLDARTDAMWEIFPSLNFGDEHVDVSYRAEGRAEGYAAALRHIENGMTPTVPAMFDVPFDVWRETFRPLANPHRDHPDAPSAGISSIPPNLN</sequence>
<dbReference type="RefSeq" id="WP_220226305.1">
    <property type="nucleotide sequence ID" value="NZ_JAICBX010000001.1"/>
</dbReference>
<evidence type="ECO:0000313" key="3">
    <source>
        <dbReference type="Proteomes" id="UP001196509"/>
    </source>
</evidence>
<reference evidence="2" key="1">
    <citation type="submission" date="2021-08" db="EMBL/GenBank/DDBJ databases">
        <title>Hoeflea bacterium WL0058 sp. nov., isolated from the sediment.</title>
        <authorList>
            <person name="Wang L."/>
            <person name="Zhang D."/>
        </authorList>
    </citation>
    <scope>NUCLEOTIDE SEQUENCE</scope>
    <source>
        <strain evidence="2">WL0058</strain>
    </source>
</reference>
<evidence type="ECO:0000313" key="2">
    <source>
        <dbReference type="EMBL" id="MBW8635572.1"/>
    </source>
</evidence>
<dbReference type="EMBL" id="JAICBX010000001">
    <property type="protein sequence ID" value="MBW8635572.1"/>
    <property type="molecule type" value="Genomic_DNA"/>
</dbReference>
<proteinExistence type="predicted"/>
<dbReference type="Proteomes" id="UP001196509">
    <property type="component" value="Unassembled WGS sequence"/>
</dbReference>
<dbReference type="AlphaFoldDB" id="A0AAE3CZ46"/>
<accession>A0AAE3CZ46</accession>
<protein>
    <submittedName>
        <fullName evidence="2">Uncharacterized protein</fullName>
    </submittedName>
</protein>
<gene>
    <name evidence="2" type="ORF">K1W69_00110</name>
</gene>
<keyword evidence="3" id="KW-1185">Reference proteome</keyword>
<feature type="compositionally biased region" description="Polar residues" evidence="1">
    <location>
        <begin position="159"/>
        <end position="168"/>
    </location>
</feature>
<name>A0AAE3CZ46_9HYPH</name>
<feature type="region of interest" description="Disordered" evidence="1">
    <location>
        <begin position="146"/>
        <end position="168"/>
    </location>
</feature>
<comment type="caution">
    <text evidence="2">The sequence shown here is derived from an EMBL/GenBank/DDBJ whole genome shotgun (WGS) entry which is preliminary data.</text>
</comment>